<dbReference type="SMART" id="SM00346">
    <property type="entry name" value="HTH_ICLR"/>
    <property type="match status" value="1"/>
</dbReference>
<evidence type="ECO:0000256" key="2">
    <source>
        <dbReference type="ARBA" id="ARBA00023125"/>
    </source>
</evidence>
<feature type="domain" description="HTH iclR-type" evidence="4">
    <location>
        <begin position="13"/>
        <end position="75"/>
    </location>
</feature>
<keyword evidence="1" id="KW-0805">Transcription regulation</keyword>
<keyword evidence="3" id="KW-0804">Transcription</keyword>
<dbReference type="InterPro" id="IPR029016">
    <property type="entry name" value="GAF-like_dom_sf"/>
</dbReference>
<dbReference type="InterPro" id="IPR036390">
    <property type="entry name" value="WH_DNA-bd_sf"/>
</dbReference>
<dbReference type="RefSeq" id="WP_088919372.1">
    <property type="nucleotide sequence ID" value="NZ_CP018632.1"/>
</dbReference>
<dbReference type="InterPro" id="IPR050707">
    <property type="entry name" value="HTH_MetabolicPath_Reg"/>
</dbReference>
<evidence type="ECO:0000313" key="7">
    <source>
        <dbReference type="Proteomes" id="UP000250079"/>
    </source>
</evidence>
<dbReference type="AlphaFoldDB" id="A0A2Z2NS17"/>
<dbReference type="Pfam" id="PF09339">
    <property type="entry name" value="HTH_IclR"/>
    <property type="match status" value="1"/>
</dbReference>
<dbReference type="PROSITE" id="PS51078">
    <property type="entry name" value="ICLR_ED"/>
    <property type="match status" value="1"/>
</dbReference>
<sequence length="261" mass="28787">MSQPQERSDKYSAPALSKGLDILEFLASEPEAQKKADIARALDRSISEIFRMLVVLEEREYVAFDHHSERYSLTTKLFEVAHRYPPIRRLSTVSAVLMQALAREVNQSVHMTIRHNTDILVIAQVDSPGNNVTSVRLGARVPIVQTASGAVLTASMDAQELASLEEQLSDQSAKLRKLFAHNRESAAKQGYCECPSMVVEGVINISAPIHDHSGQVIAAVTIPFIRRLNSGDHLTQVQTRKALIVMSKNISHLLGGRLADS</sequence>
<dbReference type="InterPro" id="IPR036388">
    <property type="entry name" value="WH-like_DNA-bd_sf"/>
</dbReference>
<evidence type="ECO:0000259" key="5">
    <source>
        <dbReference type="PROSITE" id="PS51078"/>
    </source>
</evidence>
<dbReference type="InterPro" id="IPR014757">
    <property type="entry name" value="Tscrpt_reg_IclR_C"/>
</dbReference>
<evidence type="ECO:0000256" key="1">
    <source>
        <dbReference type="ARBA" id="ARBA00023015"/>
    </source>
</evidence>
<dbReference type="EMBL" id="CP018632">
    <property type="protein sequence ID" value="ASJ74326.1"/>
    <property type="molecule type" value="Genomic_DNA"/>
</dbReference>
<evidence type="ECO:0000256" key="3">
    <source>
        <dbReference type="ARBA" id="ARBA00023163"/>
    </source>
</evidence>
<dbReference type="InterPro" id="IPR005471">
    <property type="entry name" value="Tscrpt_reg_IclR_N"/>
</dbReference>
<dbReference type="PANTHER" id="PTHR30136:SF7">
    <property type="entry name" value="HTH-TYPE TRANSCRIPTIONAL REGULATOR KDGR-RELATED"/>
    <property type="match status" value="1"/>
</dbReference>
<dbReference type="Pfam" id="PF01614">
    <property type="entry name" value="IclR_C"/>
    <property type="match status" value="1"/>
</dbReference>
<accession>A0A2Z2NS17</accession>
<protein>
    <submittedName>
        <fullName evidence="6">Transcriptional regulator KdgR</fullName>
    </submittedName>
</protein>
<dbReference type="GO" id="GO:0003700">
    <property type="term" value="F:DNA-binding transcription factor activity"/>
    <property type="evidence" value="ECO:0007669"/>
    <property type="project" value="TreeGrafter"/>
</dbReference>
<dbReference type="OrthoDB" id="9807558at2"/>
<dbReference type="SUPFAM" id="SSF55781">
    <property type="entry name" value="GAF domain-like"/>
    <property type="match status" value="1"/>
</dbReference>
<organism evidence="6 7">
    <name type="scientific">Granulosicoccus antarcticus IMCC3135</name>
    <dbReference type="NCBI Taxonomy" id="1192854"/>
    <lineage>
        <taxon>Bacteria</taxon>
        <taxon>Pseudomonadati</taxon>
        <taxon>Pseudomonadota</taxon>
        <taxon>Gammaproteobacteria</taxon>
        <taxon>Chromatiales</taxon>
        <taxon>Granulosicoccaceae</taxon>
        <taxon>Granulosicoccus</taxon>
    </lineage>
</organism>
<keyword evidence="7" id="KW-1185">Reference proteome</keyword>
<evidence type="ECO:0000259" key="4">
    <source>
        <dbReference type="PROSITE" id="PS51077"/>
    </source>
</evidence>
<dbReference type="GO" id="GO:0003677">
    <property type="term" value="F:DNA binding"/>
    <property type="evidence" value="ECO:0007669"/>
    <property type="project" value="UniProtKB-KW"/>
</dbReference>
<dbReference type="PROSITE" id="PS51077">
    <property type="entry name" value="HTH_ICLR"/>
    <property type="match status" value="1"/>
</dbReference>
<proteinExistence type="predicted"/>
<dbReference type="Gene3D" id="1.10.10.10">
    <property type="entry name" value="Winged helix-like DNA-binding domain superfamily/Winged helix DNA-binding domain"/>
    <property type="match status" value="1"/>
</dbReference>
<dbReference type="Proteomes" id="UP000250079">
    <property type="component" value="Chromosome"/>
</dbReference>
<reference evidence="6 7" key="1">
    <citation type="submission" date="2016-12" db="EMBL/GenBank/DDBJ databases">
        <authorList>
            <person name="Song W.-J."/>
            <person name="Kurnit D.M."/>
        </authorList>
    </citation>
    <scope>NUCLEOTIDE SEQUENCE [LARGE SCALE GENOMIC DNA]</scope>
    <source>
        <strain evidence="6 7">IMCC3135</strain>
    </source>
</reference>
<keyword evidence="2" id="KW-0238">DNA-binding</keyword>
<evidence type="ECO:0000313" key="6">
    <source>
        <dbReference type="EMBL" id="ASJ74326.1"/>
    </source>
</evidence>
<feature type="domain" description="IclR-ED" evidence="5">
    <location>
        <begin position="76"/>
        <end position="256"/>
    </location>
</feature>
<dbReference type="KEGG" id="gai:IMCC3135_21245"/>
<dbReference type="PANTHER" id="PTHR30136">
    <property type="entry name" value="HELIX-TURN-HELIX TRANSCRIPTIONAL REGULATOR, ICLR FAMILY"/>
    <property type="match status" value="1"/>
</dbReference>
<dbReference type="GO" id="GO:0045892">
    <property type="term" value="P:negative regulation of DNA-templated transcription"/>
    <property type="evidence" value="ECO:0007669"/>
    <property type="project" value="TreeGrafter"/>
</dbReference>
<dbReference type="SUPFAM" id="SSF46785">
    <property type="entry name" value="Winged helix' DNA-binding domain"/>
    <property type="match status" value="1"/>
</dbReference>
<name>A0A2Z2NS17_9GAMM</name>
<gene>
    <name evidence="6" type="primary">kdgR_7</name>
    <name evidence="6" type="ORF">IMCC3135_21245</name>
</gene>
<dbReference type="Gene3D" id="3.30.450.40">
    <property type="match status" value="1"/>
</dbReference>